<gene>
    <name evidence="1" type="ORF">ACIKP9_00520</name>
</gene>
<keyword evidence="1" id="KW-0449">Lipoprotein</keyword>
<comment type="caution">
    <text evidence="1">The sequence shown here is derived from an EMBL/GenBank/DDBJ whole genome shotgun (WGS) entry which is preliminary data.</text>
</comment>
<name>A0ABW8GHX8_9PROT</name>
<sequence length="148" mass="16766">MPTEKQLMTQMLKHIIPALMMINLTACAIHQKVKPVEVLQEKEVCIIENPAVRAGFLDTYKQSLMSKGYHPRQLPASSSLTTCPISSTYTANWRWDLALYMEYAEIKVYEQAKPIGEATYNSRNGGASLGKFIDAEKKIRELVDQLFP</sequence>
<dbReference type="NCBIfam" id="NF040519">
    <property type="entry name" value="Sbal_3080_fam"/>
    <property type="match status" value="1"/>
</dbReference>
<dbReference type="Proteomes" id="UP001617669">
    <property type="component" value="Unassembled WGS sequence"/>
</dbReference>
<reference evidence="1 2" key="1">
    <citation type="submission" date="2024-11" db="EMBL/GenBank/DDBJ databases">
        <authorList>
            <person name="Kaparullina E.N."/>
            <person name="Delegan Y.A."/>
            <person name="Doronina N.V."/>
        </authorList>
    </citation>
    <scope>NUCLEOTIDE SEQUENCE [LARGE SCALE GENOMIC DNA]</scope>
    <source>
        <strain evidence="1 2">7sh_L</strain>
    </source>
</reference>
<accession>A0ABW8GHX8</accession>
<evidence type="ECO:0000313" key="2">
    <source>
        <dbReference type="Proteomes" id="UP001617669"/>
    </source>
</evidence>
<protein>
    <submittedName>
        <fullName evidence="1">Sbal_3080 family lipoprotein</fullName>
    </submittedName>
</protein>
<proteinExistence type="predicted"/>
<organism evidence="1 2">
    <name type="scientific">Methylobacillus methanolivorans</name>
    <dbReference type="NCBI Taxonomy" id="1848927"/>
    <lineage>
        <taxon>Bacteria</taxon>
        <taxon>Pseudomonadati</taxon>
        <taxon>Pseudomonadota</taxon>
        <taxon>Betaproteobacteria</taxon>
        <taxon>Nitrosomonadales</taxon>
        <taxon>Methylophilaceae</taxon>
        <taxon>Methylobacillus</taxon>
    </lineage>
</organism>
<keyword evidence="2" id="KW-1185">Reference proteome</keyword>
<dbReference type="RefSeq" id="WP_400877859.1">
    <property type="nucleotide sequence ID" value="NZ_JBIWXY010000001.1"/>
</dbReference>
<dbReference type="EMBL" id="JBIWXY010000001">
    <property type="protein sequence ID" value="MFJ5444702.1"/>
    <property type="molecule type" value="Genomic_DNA"/>
</dbReference>
<evidence type="ECO:0000313" key="1">
    <source>
        <dbReference type="EMBL" id="MFJ5444702.1"/>
    </source>
</evidence>